<gene>
    <name evidence="2" type="ORF">DWY20_08520</name>
</gene>
<dbReference type="PANTHER" id="PTHR21666:SF285">
    <property type="entry name" value="M23 FAMILY METALLOPEPTIDASE"/>
    <property type="match status" value="1"/>
</dbReference>
<organism evidence="2 3">
    <name type="scientific">Phocaeicola coprocola</name>
    <dbReference type="NCBI Taxonomy" id="310298"/>
    <lineage>
        <taxon>Bacteria</taxon>
        <taxon>Pseudomonadati</taxon>
        <taxon>Bacteroidota</taxon>
        <taxon>Bacteroidia</taxon>
        <taxon>Bacteroidales</taxon>
        <taxon>Bacteroidaceae</taxon>
        <taxon>Phocaeicola</taxon>
    </lineage>
</organism>
<dbReference type="CDD" id="cd12797">
    <property type="entry name" value="M23_peptidase"/>
    <property type="match status" value="1"/>
</dbReference>
<protein>
    <submittedName>
        <fullName evidence="2">M23 family peptidase</fullName>
    </submittedName>
</protein>
<dbReference type="InterPro" id="IPR050570">
    <property type="entry name" value="Cell_wall_metabolism_enzyme"/>
</dbReference>
<keyword evidence="3" id="KW-1185">Reference proteome</keyword>
<dbReference type="SUPFAM" id="SSF51261">
    <property type="entry name" value="Duplicated hybrid motif"/>
    <property type="match status" value="1"/>
</dbReference>
<reference evidence="2 3" key="1">
    <citation type="submission" date="2018-08" db="EMBL/GenBank/DDBJ databases">
        <title>A genome reference for cultivated species of the human gut microbiota.</title>
        <authorList>
            <person name="Zou Y."/>
            <person name="Xue W."/>
            <person name="Luo G."/>
        </authorList>
    </citation>
    <scope>NUCLEOTIDE SEQUENCE [LARGE SCALE GENOMIC DNA]</scope>
    <source>
        <strain evidence="2 3">AF24-2</strain>
    </source>
</reference>
<dbReference type="Pfam" id="PF01551">
    <property type="entry name" value="Peptidase_M23"/>
    <property type="match status" value="1"/>
</dbReference>
<sequence length="565" mass="63592">MMYICGEKTDINMIRNTLLALALGTALCGQAQESMKAEFCSPFDFPLLLSANFGELRPNHFHNGLDIKTQGVTGKPIHAVADGYVSRIMVLHGGYGQAIFVTHPNGYTSVYGHVVSFAPEIQKYVRAYQYEHETFVCNLYPEPDKFPVKAGDIIALSGNEGASAGPHLHLELRRNDNGDYVDPMPFFSHYLKDTRSPVASIVGLYPVAGKGVINGSSRKKLVNVGALKQQFTAWGQIYTGISAKDYMDGTSNFYGVHSVTLYVDSVKVFNSTTDEVSADENRMINGFTDYDELMRTRRLIMRSYKLPGNRLRLIETGSDRGLVTIDEERDYHFCYVLEDNFGNKRKYRFTVRGKKQEIPPYVPEANKMLYWNKTNVIQEPGMELVVPKGMLYDDAELRTRVIGDSNSISFDYVLDIGRTPLHSFCDLSIGVRHLPVADTTKYYIVQKAGKWRSSMGGTYQNGWIKTKVRTLGTFAVGVDTIPPQVTPLGQGSWRVNRNIRFKISDAQTGIRDYKVYVDGNFVLFGLKKGILIIQDPERIKKGVSHKLEVIVTDNCGNETRKQYKF</sequence>
<dbReference type="InterPro" id="IPR016047">
    <property type="entry name" value="M23ase_b-sheet_dom"/>
</dbReference>
<evidence type="ECO:0000313" key="3">
    <source>
        <dbReference type="Proteomes" id="UP000285864"/>
    </source>
</evidence>
<dbReference type="Proteomes" id="UP000285864">
    <property type="component" value="Unassembled WGS sequence"/>
</dbReference>
<dbReference type="InterPro" id="IPR011055">
    <property type="entry name" value="Dup_hybrid_motif"/>
</dbReference>
<evidence type="ECO:0000259" key="1">
    <source>
        <dbReference type="Pfam" id="PF01551"/>
    </source>
</evidence>
<proteinExistence type="predicted"/>
<name>A0A412GLY8_9BACT</name>
<dbReference type="Gene3D" id="2.70.70.10">
    <property type="entry name" value="Glucose Permease (Domain IIA)"/>
    <property type="match status" value="1"/>
</dbReference>
<dbReference type="GO" id="GO:0004222">
    <property type="term" value="F:metalloendopeptidase activity"/>
    <property type="evidence" value="ECO:0007669"/>
    <property type="project" value="TreeGrafter"/>
</dbReference>
<dbReference type="PANTHER" id="PTHR21666">
    <property type="entry name" value="PEPTIDASE-RELATED"/>
    <property type="match status" value="1"/>
</dbReference>
<accession>A0A412GLY8</accession>
<feature type="domain" description="M23ase beta-sheet core" evidence="1">
    <location>
        <begin position="61"/>
        <end position="126"/>
    </location>
</feature>
<dbReference type="AlphaFoldDB" id="A0A412GLY8"/>
<dbReference type="EMBL" id="QRUU01000032">
    <property type="protein sequence ID" value="RGR95808.1"/>
    <property type="molecule type" value="Genomic_DNA"/>
</dbReference>
<comment type="caution">
    <text evidence="2">The sequence shown here is derived from an EMBL/GenBank/DDBJ whole genome shotgun (WGS) entry which is preliminary data.</text>
</comment>
<evidence type="ECO:0000313" key="2">
    <source>
        <dbReference type="EMBL" id="RGR95808.1"/>
    </source>
</evidence>